<organism evidence="2 3">
    <name type="scientific">Candidatus Methylumidiphilus alinenensis</name>
    <dbReference type="NCBI Taxonomy" id="2202197"/>
    <lineage>
        <taxon>Bacteria</taxon>
        <taxon>Pseudomonadati</taxon>
        <taxon>Pseudomonadota</taxon>
        <taxon>Gammaproteobacteria</taxon>
        <taxon>Methylococcales</taxon>
        <taxon>Candidatus Methylumidiphilus</taxon>
    </lineage>
</organism>
<dbReference type="Proteomes" id="UP000249396">
    <property type="component" value="Unassembled WGS sequence"/>
</dbReference>
<dbReference type="Pfam" id="PF08770">
    <property type="entry name" value="SoxZ"/>
    <property type="match status" value="1"/>
</dbReference>
<proteinExistence type="predicted"/>
<gene>
    <name evidence="2" type="primary">soxZ</name>
    <name evidence="2" type="ORF">DM484_09435</name>
</gene>
<dbReference type="NCBIfam" id="TIGR04490">
    <property type="entry name" value="SoxZ_true"/>
    <property type="match status" value="1"/>
</dbReference>
<comment type="caution">
    <text evidence="2">The sequence shown here is derived from an EMBL/GenBank/DDBJ whole genome shotgun (WGS) entry which is preliminary data.</text>
</comment>
<evidence type="ECO:0000313" key="3">
    <source>
        <dbReference type="Proteomes" id="UP000249396"/>
    </source>
</evidence>
<dbReference type="InterPro" id="IPR014756">
    <property type="entry name" value="Ig_E-set"/>
</dbReference>
<protein>
    <submittedName>
        <fullName evidence="2">Thiosulfate oxidation carrier complex protein SoxZ</fullName>
    </submittedName>
</protein>
<dbReference type="EMBL" id="QJPH01000278">
    <property type="protein sequence ID" value="PZN80784.1"/>
    <property type="molecule type" value="Genomic_DNA"/>
</dbReference>
<name>A0A2W4T7M2_9GAMM</name>
<sequence length="104" mass="11742">MSSIKIRIKRVESACLVRILISHPMENGRRQNIESGEIIAAHFIEEVKIEHNGNLIARIQLGMAVSRDPYLALRLREAKTGDSIRVSWSDSLGQSDSEETRVPF</sequence>
<dbReference type="InterPro" id="IPR014880">
    <property type="entry name" value="SoxZ_dom"/>
</dbReference>
<evidence type="ECO:0000259" key="1">
    <source>
        <dbReference type="Pfam" id="PF08770"/>
    </source>
</evidence>
<dbReference type="InterPro" id="IPR013783">
    <property type="entry name" value="Ig-like_fold"/>
</dbReference>
<reference evidence="2 3" key="1">
    <citation type="journal article" date="2018" name="Aquat. Microb. Ecol.">
        <title>Gammaproteobacterial methanotrophs dominate.</title>
        <authorList>
            <person name="Rissanen A.J."/>
            <person name="Saarenheimo J."/>
            <person name="Tiirola M."/>
            <person name="Peura S."/>
            <person name="Aalto S.L."/>
            <person name="Karvinen A."/>
            <person name="Nykanen H."/>
        </authorList>
    </citation>
    <scope>NUCLEOTIDE SEQUENCE [LARGE SCALE GENOMIC DNA]</scope>
    <source>
        <strain evidence="2">AMbin10</strain>
    </source>
</reference>
<dbReference type="Gene3D" id="2.60.40.10">
    <property type="entry name" value="Immunoglobulins"/>
    <property type="match status" value="1"/>
</dbReference>
<evidence type="ECO:0000313" key="2">
    <source>
        <dbReference type="EMBL" id="PZN80784.1"/>
    </source>
</evidence>
<dbReference type="SUPFAM" id="SSF81296">
    <property type="entry name" value="E set domains"/>
    <property type="match status" value="1"/>
</dbReference>
<dbReference type="InterPro" id="IPR030995">
    <property type="entry name" value="SoxZ"/>
</dbReference>
<dbReference type="AlphaFoldDB" id="A0A2W4T7M2"/>
<feature type="domain" description="Sulphur oxidation protein SoxZ" evidence="1">
    <location>
        <begin position="9"/>
        <end position="100"/>
    </location>
</feature>
<accession>A0A2W4T7M2</accession>